<comment type="similarity">
    <text evidence="1">Belongs to the transferase hexapeptide repeat family.</text>
</comment>
<gene>
    <name evidence="4" type="ordered locus">Tmar_1884</name>
</gene>
<dbReference type="HOGENOM" id="CLU_029499_0_2_9"/>
<feature type="domain" description="Mannose-1-phosphate guanyltransferase C-terminal" evidence="3">
    <location>
        <begin position="269"/>
        <end position="336"/>
    </location>
</feature>
<protein>
    <submittedName>
        <fullName evidence="4">Nucleotidyl transferase</fullName>
    </submittedName>
</protein>
<dbReference type="AlphaFoldDB" id="E6SIN7"/>
<dbReference type="STRING" id="644966.Tmar_1884"/>
<dbReference type="OrthoDB" id="9803871at2"/>
<proteinExistence type="inferred from homology"/>
<dbReference type="InterPro" id="IPR029044">
    <property type="entry name" value="Nucleotide-diphossugar_trans"/>
</dbReference>
<evidence type="ECO:0000259" key="2">
    <source>
        <dbReference type="Pfam" id="PF00483"/>
    </source>
</evidence>
<evidence type="ECO:0000313" key="4">
    <source>
        <dbReference type="EMBL" id="ADU51981.1"/>
    </source>
</evidence>
<dbReference type="Pfam" id="PF25087">
    <property type="entry name" value="GMPPB_C"/>
    <property type="match status" value="1"/>
</dbReference>
<evidence type="ECO:0000313" key="5">
    <source>
        <dbReference type="Proteomes" id="UP000008915"/>
    </source>
</evidence>
<dbReference type="InterPro" id="IPR011004">
    <property type="entry name" value="Trimer_LpxA-like_sf"/>
</dbReference>
<dbReference type="RefSeq" id="WP_013496282.1">
    <property type="nucleotide sequence ID" value="NC_014831.1"/>
</dbReference>
<dbReference type="GO" id="GO:0016740">
    <property type="term" value="F:transferase activity"/>
    <property type="evidence" value="ECO:0007669"/>
    <property type="project" value="UniProtKB-KW"/>
</dbReference>
<reference evidence="5" key="2">
    <citation type="journal article" date="2010" name="Stand. Genomic Sci.">
        <title>Complete genome sequence of Thermaerobacter marianensis type strain (7p75aT).</title>
        <authorList>
            <person name="Han C."/>
            <person name="Gu W."/>
            <person name="Zhang X."/>
            <person name="Lapidus A."/>
            <person name="Nolan M."/>
            <person name="Copeland A."/>
            <person name="Lucas S."/>
            <person name="Glavina Del Rio T."/>
            <person name="Tice H."/>
            <person name="Cheng J."/>
            <person name="Tapia R."/>
            <person name="Goodwin L."/>
            <person name="Pitluck S."/>
            <person name="Pagani I."/>
            <person name="Ivanova N."/>
            <person name="Mavromatis K."/>
            <person name="Mikhailova N."/>
            <person name="Pati A."/>
            <person name="Chen A."/>
            <person name="Palaniappan K."/>
            <person name="Land M."/>
            <person name="Hauser L."/>
            <person name="Chang Y."/>
            <person name="Jeffries C."/>
            <person name="Schneider S."/>
            <person name="Rohde M."/>
            <person name="Goker M."/>
            <person name="Pukall R."/>
            <person name="Woyke T."/>
            <person name="Bristow J."/>
            <person name="Eisen J."/>
            <person name="Markowitz V."/>
            <person name="Hugenholtz P."/>
            <person name="Kyrpides N."/>
            <person name="Klenk H."/>
            <person name="Detter J."/>
        </authorList>
    </citation>
    <scope>NUCLEOTIDE SEQUENCE [LARGE SCALE GENOMIC DNA]</scope>
    <source>
        <strain evidence="5">ATCC 700841 / DSM 12885 / JCM 10246 / 7p75a</strain>
    </source>
</reference>
<keyword evidence="4" id="KW-0808">Transferase</keyword>
<keyword evidence="5" id="KW-1185">Reference proteome</keyword>
<dbReference type="eggNOG" id="COG1208">
    <property type="taxonomic scope" value="Bacteria"/>
</dbReference>
<dbReference type="PANTHER" id="PTHR22572">
    <property type="entry name" value="SUGAR-1-PHOSPHATE GUANYL TRANSFERASE"/>
    <property type="match status" value="1"/>
</dbReference>
<dbReference type="Proteomes" id="UP000008915">
    <property type="component" value="Chromosome"/>
</dbReference>
<evidence type="ECO:0000259" key="3">
    <source>
        <dbReference type="Pfam" id="PF25087"/>
    </source>
</evidence>
<dbReference type="EMBL" id="CP002344">
    <property type="protein sequence ID" value="ADU51981.1"/>
    <property type="molecule type" value="Genomic_DNA"/>
</dbReference>
<name>E6SIN7_THEM7</name>
<organism evidence="4 5">
    <name type="scientific">Thermaerobacter marianensis (strain ATCC 700841 / DSM 12885 / JCM 10246 / 7p75a)</name>
    <dbReference type="NCBI Taxonomy" id="644966"/>
    <lineage>
        <taxon>Bacteria</taxon>
        <taxon>Bacillati</taxon>
        <taxon>Bacillota</taxon>
        <taxon>Clostridia</taxon>
        <taxon>Eubacteriales</taxon>
        <taxon>Clostridiales Family XVII. Incertae Sedis</taxon>
        <taxon>Thermaerobacter</taxon>
    </lineage>
</organism>
<dbReference type="SUPFAM" id="SSF53448">
    <property type="entry name" value="Nucleotide-diphospho-sugar transferases"/>
    <property type="match status" value="1"/>
</dbReference>
<dbReference type="SUPFAM" id="SSF51161">
    <property type="entry name" value="Trimeric LpxA-like enzymes"/>
    <property type="match status" value="1"/>
</dbReference>
<dbReference type="InterPro" id="IPR050486">
    <property type="entry name" value="Mannose-1P_guanyltransferase"/>
</dbReference>
<dbReference type="InterPro" id="IPR005835">
    <property type="entry name" value="NTP_transferase_dom"/>
</dbReference>
<dbReference type="CDD" id="cd04181">
    <property type="entry name" value="NTP_transferase"/>
    <property type="match status" value="1"/>
</dbReference>
<sequence>MTTRAILLAGGLGTRLHPLTQELPKPMVPVLGRPWLEHLIERLAEAGIADIVLSLRHGKDVVVEHFSSNPPRGVRLRYAVEPLPLGTGGAIRFAAGAVAGDDGPFLVFNADVVQTFDTRGLLAFHRQRRAHVTIALVEVEDPSAYGAVELDAEGRVLRFVEKPRPGETTSRLVNAGIYVFEPEVLRWIPPGREVSVERETFPALVAAGLKVYGCACQGYWKDIGTRQRYLELHRDVLAGRCPLPVPGTSARPGVWLSEGVTVPPSAQLVPPVVLGAGTAVEEGARLGPWVVTGAGCRIGAGAQVSEAVLWDRAQVGARVVLRRSVLGFGTRVGGGVVEEALIAAEGR</sequence>
<dbReference type="Gene3D" id="3.90.550.10">
    <property type="entry name" value="Spore Coat Polysaccharide Biosynthesis Protein SpsA, Chain A"/>
    <property type="match status" value="1"/>
</dbReference>
<feature type="domain" description="Nucleotidyl transferase" evidence="2">
    <location>
        <begin position="5"/>
        <end position="237"/>
    </location>
</feature>
<dbReference type="InterPro" id="IPR056729">
    <property type="entry name" value="GMPPB_C"/>
</dbReference>
<dbReference type="KEGG" id="tmr:Tmar_1884"/>
<dbReference type="Gene3D" id="2.160.10.10">
    <property type="entry name" value="Hexapeptide repeat proteins"/>
    <property type="match status" value="1"/>
</dbReference>
<reference evidence="4 5" key="1">
    <citation type="journal article" date="2010" name="Stand. Genomic Sci.">
        <title>Complete genome sequence of Thermaerobacter marianensis type strain (7p75a).</title>
        <authorList>
            <person name="Han C."/>
            <person name="Gu W."/>
            <person name="Zhang X."/>
            <person name="Lapidus A."/>
            <person name="Nolan M."/>
            <person name="Copeland A."/>
            <person name="Lucas S."/>
            <person name="Del Rio T.G."/>
            <person name="Tice H."/>
            <person name="Cheng J.F."/>
            <person name="Tapia R."/>
            <person name="Goodwin L."/>
            <person name="Pitluck S."/>
            <person name="Pagani I."/>
            <person name="Ivanova N."/>
            <person name="Mavromatis K."/>
            <person name="Mikhailova N."/>
            <person name="Pati A."/>
            <person name="Chen A."/>
            <person name="Palaniappan K."/>
            <person name="Land M."/>
            <person name="Hauser L."/>
            <person name="Chang Y.J."/>
            <person name="Jeffries C.D."/>
            <person name="Schneider S."/>
            <person name="Rohde M."/>
            <person name="Goker M."/>
            <person name="Pukall R."/>
            <person name="Woyke T."/>
            <person name="Bristow J."/>
            <person name="Eisen J.A."/>
            <person name="Markowitz V."/>
            <person name="Hugenholtz P."/>
            <person name="Kyrpides N.C."/>
            <person name="Klenk H.P."/>
            <person name="Detter J.C."/>
        </authorList>
    </citation>
    <scope>NUCLEOTIDE SEQUENCE [LARGE SCALE GENOMIC DNA]</scope>
    <source>
        <strain evidence="5">ATCC 700841 / DSM 12885 / JCM 10246 / 7p75a</strain>
    </source>
</reference>
<accession>E6SIN7</accession>
<evidence type="ECO:0000256" key="1">
    <source>
        <dbReference type="ARBA" id="ARBA00007274"/>
    </source>
</evidence>
<dbReference type="Pfam" id="PF00483">
    <property type="entry name" value="NTP_transferase"/>
    <property type="match status" value="1"/>
</dbReference>